<evidence type="ECO:0000256" key="7">
    <source>
        <dbReference type="ARBA" id="ARBA00022989"/>
    </source>
</evidence>
<name>A0A3N4KHN0_9PEZI</name>
<evidence type="ECO:0000256" key="10">
    <source>
        <dbReference type="ARBA" id="ARBA00023136"/>
    </source>
</evidence>
<dbReference type="STRING" id="1336337.A0A3N4KHN0"/>
<comment type="subcellular location">
    <subcellularLocation>
        <location evidence="1">Endoplasmic reticulum membrane</location>
    </subcellularLocation>
</comment>
<dbReference type="SUPFAM" id="SSF49562">
    <property type="entry name" value="C2 domain (Calcium/lipid-binding domain, CaLB)"/>
    <property type="match status" value="2"/>
</dbReference>
<dbReference type="AlphaFoldDB" id="A0A3N4KHN0"/>
<dbReference type="InterPro" id="IPR035892">
    <property type="entry name" value="C2_domain_sf"/>
</dbReference>
<keyword evidence="4 12" id="KW-0812">Transmembrane</keyword>
<evidence type="ECO:0000256" key="12">
    <source>
        <dbReference type="SAM" id="Phobius"/>
    </source>
</evidence>
<evidence type="ECO:0008006" key="17">
    <source>
        <dbReference type="Google" id="ProtNLM"/>
    </source>
</evidence>
<feature type="compositionally biased region" description="Basic and acidic residues" evidence="11">
    <location>
        <begin position="643"/>
        <end position="656"/>
    </location>
</feature>
<protein>
    <recommendedName>
        <fullName evidence="17">C2 domain-containing protein</fullName>
    </recommendedName>
</protein>
<dbReference type="Gene3D" id="2.60.40.150">
    <property type="entry name" value="C2 domain"/>
    <property type="match status" value="2"/>
</dbReference>
<dbReference type="InterPro" id="IPR031468">
    <property type="entry name" value="SMP_LBD"/>
</dbReference>
<feature type="region of interest" description="Disordered" evidence="11">
    <location>
        <begin position="632"/>
        <end position="658"/>
    </location>
</feature>
<accession>A0A3N4KHN0</accession>
<feature type="compositionally biased region" description="Acidic residues" evidence="11">
    <location>
        <begin position="1112"/>
        <end position="1123"/>
    </location>
</feature>
<evidence type="ECO:0000259" key="13">
    <source>
        <dbReference type="PROSITE" id="PS50004"/>
    </source>
</evidence>
<keyword evidence="9" id="KW-0446">Lipid-binding</keyword>
<dbReference type="GO" id="GO:0006869">
    <property type="term" value="P:lipid transport"/>
    <property type="evidence" value="ECO:0007669"/>
    <property type="project" value="UniProtKB-KW"/>
</dbReference>
<feature type="compositionally biased region" description="Low complexity" evidence="11">
    <location>
        <begin position="1097"/>
        <end position="1111"/>
    </location>
</feature>
<dbReference type="PANTHER" id="PTHR47348">
    <property type="entry name" value="MEIOTICALLY UP-REGULATED GENE 190 PROTEIN"/>
    <property type="match status" value="1"/>
</dbReference>
<keyword evidence="10 12" id="KW-0472">Membrane</keyword>
<evidence type="ECO:0000256" key="8">
    <source>
        <dbReference type="ARBA" id="ARBA00023055"/>
    </source>
</evidence>
<keyword evidence="8" id="KW-0445">Lipid transport</keyword>
<dbReference type="Proteomes" id="UP000276215">
    <property type="component" value="Unassembled WGS sequence"/>
</dbReference>
<dbReference type="SMART" id="SM00239">
    <property type="entry name" value="C2"/>
    <property type="match status" value="2"/>
</dbReference>
<evidence type="ECO:0000313" key="16">
    <source>
        <dbReference type="Proteomes" id="UP000276215"/>
    </source>
</evidence>
<evidence type="ECO:0000313" key="15">
    <source>
        <dbReference type="EMBL" id="RPB05375.1"/>
    </source>
</evidence>
<dbReference type="PROSITE" id="PS51847">
    <property type="entry name" value="SMP"/>
    <property type="match status" value="1"/>
</dbReference>
<keyword evidence="7 12" id="KW-1133">Transmembrane helix</keyword>
<evidence type="ECO:0000256" key="3">
    <source>
        <dbReference type="ARBA" id="ARBA00022553"/>
    </source>
</evidence>
<feature type="domain" description="C2" evidence="13">
    <location>
        <begin position="475"/>
        <end position="600"/>
    </location>
</feature>
<sequence length="1212" mass="134261">MPNGNTHPYSGSNPIPKVSDFLEETAEKANLSKDQEKKREEEARKVATRHPSAKDERKAIQKGLGSEGNGREVTDPTTGNNVLIEDVNKDFMENVERPDIVVPNANLPDKGGYDTTAGVQSSPTQPHDEYARKQDVTAPPEPIAPHSATDVPIHGEKTNVLFHPTPSLSLEHTVFKQVEKQSTLLCLGIFMSIILLGRFLLGSSVIGLLTTASLVSSAVYYWARNLAEEARNVDWDSEKRRGQTAAINLIPESVEWLNSLLGLGWNLVNPDMLSALADTLEDVMQASVPGVIQNVRVADISQGSNPIRILSLRALPEAEAGELKRSAMEAKVGKDGQEKLAEEEGGEVYNIECAFAYHAAPTEGRGVSSRSRNMHLELEFYAGIKGLVGVPIPIWVELKRLVGTVRMRLQLTPDPPFIETLTFTLMGIPQVSVSCIPMIERGINVLNLPLISQFVNASIATAANQYVAPKSMTLEIGKMLVGDDVKKEVEAVGVLWVRIWKAVGLSKQDKRGSSDPYITLAFSKYEKPMYSTRVIVDDLNPIWEESAALLVKADHIKANESLAVELWDSDRFTTDDMVGKIELPLQDLLLSPGRMHDQISKLSGTDSGTAMPGELYWSVGFFGKPEFRPALRTTGKDINLPPELRDRPELQDDRGQLDSSVEDAVMHTPPDPLYPSGVVSIIVHQVVNLEIWDLTGSYGKKSGGKEYEPGMETGETSQEEGGKLPSSYCTIALNDQLIYRTRTKVVSSKPIFNAGTERFIRDFKSAIVTVTARDQRHREHDPILGVVPLRISELLQTTSQVTRWYPLDGGIGFGRIRISILFRSVGLSLPERLMGWDVGTFEFTSENVVAEGFTSAGSGTKIKMRTGGSTGKIPRRNASAGENGQVTWTLEKKRGKKVRLPVKHRYMSPIVFDFYHTSAASSVKPKNSPDAHAVLWLDSLVDNAPTPVCIPIYKTKNPKRLLQNHLANTADAPDLDLEEVGTLNFEAKFKPGMDEDHERFATDNDARETFETWQACRGEGIRGDVVRKETNEVSETLQGQSVYEMKEDLVEYDKMSDEDKETESKRLTDKYGMDWNGVFEAVQKDLAPQQQHHHTRTPTTTTTATDYSLTSDDSDDSDSESDSDSSYHHVTTTDPPGPPSDADMQSHSPNPIKQVKGYRQNQKSMHRRHRGLMQWKPMQSIAFASNEAKFGVRKLKGKVSLKGREPDVETEV</sequence>
<keyword evidence="5" id="KW-0677">Repeat</keyword>
<dbReference type="Pfam" id="PF25331">
    <property type="entry name" value="C2_Mug190_3rd"/>
    <property type="match status" value="1"/>
</dbReference>
<feature type="compositionally biased region" description="Polar residues" evidence="11">
    <location>
        <begin position="1"/>
        <end position="13"/>
    </location>
</feature>
<gene>
    <name evidence="15" type="ORF">L873DRAFT_1662648</name>
</gene>
<dbReference type="InterPro" id="IPR000008">
    <property type="entry name" value="C2_dom"/>
</dbReference>
<dbReference type="InterPro" id="IPR037767">
    <property type="entry name" value="C2A_Mug190-like"/>
</dbReference>
<feature type="region of interest" description="Disordered" evidence="11">
    <location>
        <begin position="1"/>
        <end position="80"/>
    </location>
</feature>
<feature type="domain" description="SMP-LTD" evidence="14">
    <location>
        <begin position="250"/>
        <end position="477"/>
    </location>
</feature>
<dbReference type="PROSITE" id="PS50004">
    <property type="entry name" value="C2"/>
    <property type="match status" value="2"/>
</dbReference>
<dbReference type="InterPro" id="IPR057349">
    <property type="entry name" value="C2_Mug190_3rd"/>
</dbReference>
<dbReference type="Pfam" id="PF00168">
    <property type="entry name" value="C2"/>
    <property type="match status" value="2"/>
</dbReference>
<keyword evidence="3" id="KW-0597">Phosphoprotein</keyword>
<dbReference type="OrthoDB" id="419768at2759"/>
<evidence type="ECO:0000259" key="14">
    <source>
        <dbReference type="PROSITE" id="PS51847"/>
    </source>
</evidence>
<reference evidence="15 16" key="1">
    <citation type="journal article" date="2018" name="Nat. Ecol. Evol.">
        <title>Pezizomycetes genomes reveal the molecular basis of ectomycorrhizal truffle lifestyle.</title>
        <authorList>
            <person name="Murat C."/>
            <person name="Payen T."/>
            <person name="Noel B."/>
            <person name="Kuo A."/>
            <person name="Morin E."/>
            <person name="Chen J."/>
            <person name="Kohler A."/>
            <person name="Krizsan K."/>
            <person name="Balestrini R."/>
            <person name="Da Silva C."/>
            <person name="Montanini B."/>
            <person name="Hainaut M."/>
            <person name="Levati E."/>
            <person name="Barry K.W."/>
            <person name="Belfiori B."/>
            <person name="Cichocki N."/>
            <person name="Clum A."/>
            <person name="Dockter R.B."/>
            <person name="Fauchery L."/>
            <person name="Guy J."/>
            <person name="Iotti M."/>
            <person name="Le Tacon F."/>
            <person name="Lindquist E.A."/>
            <person name="Lipzen A."/>
            <person name="Malagnac F."/>
            <person name="Mello A."/>
            <person name="Molinier V."/>
            <person name="Miyauchi S."/>
            <person name="Poulain J."/>
            <person name="Riccioni C."/>
            <person name="Rubini A."/>
            <person name="Sitrit Y."/>
            <person name="Splivallo R."/>
            <person name="Traeger S."/>
            <person name="Wang M."/>
            <person name="Zifcakova L."/>
            <person name="Wipf D."/>
            <person name="Zambonelli A."/>
            <person name="Paolocci F."/>
            <person name="Nowrousian M."/>
            <person name="Ottonello S."/>
            <person name="Baldrian P."/>
            <person name="Spatafora J.W."/>
            <person name="Henrissat B."/>
            <person name="Nagy L.G."/>
            <person name="Aury J.M."/>
            <person name="Wincker P."/>
            <person name="Grigoriev I.V."/>
            <person name="Bonfante P."/>
            <person name="Martin F.M."/>
        </authorList>
    </citation>
    <scope>NUCLEOTIDE SEQUENCE [LARGE SCALE GENOMIC DNA]</scope>
    <source>
        <strain evidence="15 16">120613-1</strain>
    </source>
</reference>
<dbReference type="CDD" id="cd04052">
    <property type="entry name" value="C2B_Tricalbin-like"/>
    <property type="match status" value="1"/>
</dbReference>
<keyword evidence="2" id="KW-0813">Transport</keyword>
<feature type="transmembrane region" description="Helical" evidence="12">
    <location>
        <begin position="182"/>
        <end position="200"/>
    </location>
</feature>
<dbReference type="CDD" id="cd04041">
    <property type="entry name" value="C2A_fungal"/>
    <property type="match status" value="1"/>
</dbReference>
<dbReference type="GO" id="GO:0005789">
    <property type="term" value="C:endoplasmic reticulum membrane"/>
    <property type="evidence" value="ECO:0007669"/>
    <property type="project" value="UniProtKB-SubCell"/>
</dbReference>
<dbReference type="Pfam" id="PF25669">
    <property type="entry name" value="SMP_MUG190-like"/>
    <property type="match status" value="1"/>
</dbReference>
<keyword evidence="16" id="KW-1185">Reference proteome</keyword>
<dbReference type="GO" id="GO:0008289">
    <property type="term" value="F:lipid binding"/>
    <property type="evidence" value="ECO:0007669"/>
    <property type="project" value="UniProtKB-KW"/>
</dbReference>
<evidence type="ECO:0000256" key="5">
    <source>
        <dbReference type="ARBA" id="ARBA00022737"/>
    </source>
</evidence>
<organism evidence="15 16">
    <name type="scientific">Choiromyces venosus 120613-1</name>
    <dbReference type="NCBI Taxonomy" id="1336337"/>
    <lineage>
        <taxon>Eukaryota</taxon>
        <taxon>Fungi</taxon>
        <taxon>Dikarya</taxon>
        <taxon>Ascomycota</taxon>
        <taxon>Pezizomycotina</taxon>
        <taxon>Pezizomycetes</taxon>
        <taxon>Pezizales</taxon>
        <taxon>Tuberaceae</taxon>
        <taxon>Choiromyces</taxon>
    </lineage>
</organism>
<evidence type="ECO:0000256" key="4">
    <source>
        <dbReference type="ARBA" id="ARBA00022692"/>
    </source>
</evidence>
<evidence type="ECO:0000256" key="11">
    <source>
        <dbReference type="SAM" id="MobiDB-lite"/>
    </source>
</evidence>
<feature type="region of interest" description="Disordered" evidence="11">
    <location>
        <begin position="1086"/>
        <end position="1173"/>
    </location>
</feature>
<evidence type="ECO:0000256" key="1">
    <source>
        <dbReference type="ARBA" id="ARBA00004586"/>
    </source>
</evidence>
<proteinExistence type="predicted"/>
<dbReference type="CDD" id="cd21676">
    <property type="entry name" value="SMP_Mug190"/>
    <property type="match status" value="1"/>
</dbReference>
<keyword evidence="6" id="KW-0256">Endoplasmic reticulum</keyword>
<dbReference type="GO" id="GO:0061817">
    <property type="term" value="P:endoplasmic reticulum-plasma membrane tethering"/>
    <property type="evidence" value="ECO:0007669"/>
    <property type="project" value="InterPro"/>
</dbReference>
<dbReference type="EMBL" id="ML120353">
    <property type="protein sequence ID" value="RPB05375.1"/>
    <property type="molecule type" value="Genomic_DNA"/>
</dbReference>
<dbReference type="PANTHER" id="PTHR47348:SF3">
    <property type="entry name" value="MEIOTICALLY UP-REGULATED GENE 190 PROTEIN"/>
    <property type="match status" value="1"/>
</dbReference>
<evidence type="ECO:0000256" key="2">
    <source>
        <dbReference type="ARBA" id="ARBA00022448"/>
    </source>
</evidence>
<dbReference type="InterPro" id="IPR037765">
    <property type="entry name" value="C2B_Tricalbin"/>
</dbReference>
<feature type="domain" description="C2" evidence="13">
    <location>
        <begin position="660"/>
        <end position="805"/>
    </location>
</feature>
<evidence type="ECO:0000256" key="9">
    <source>
        <dbReference type="ARBA" id="ARBA00023121"/>
    </source>
</evidence>
<feature type="region of interest" description="Disordered" evidence="11">
    <location>
        <begin position="702"/>
        <end position="723"/>
    </location>
</feature>
<evidence type="ECO:0000256" key="6">
    <source>
        <dbReference type="ARBA" id="ARBA00022824"/>
    </source>
</evidence>
<feature type="compositionally biased region" description="Basic and acidic residues" evidence="11">
    <location>
        <begin position="25"/>
        <end position="45"/>
    </location>
</feature>